<feature type="domain" description="Chalcone/stilbene synthase C-terminal" evidence="5">
    <location>
        <begin position="261"/>
        <end position="404"/>
    </location>
</feature>
<dbReference type="PANTHER" id="PTHR11877">
    <property type="entry name" value="HYDROXYMETHYLGLUTARYL-COA SYNTHASE"/>
    <property type="match status" value="1"/>
</dbReference>
<evidence type="ECO:0000259" key="4">
    <source>
        <dbReference type="Pfam" id="PF00195"/>
    </source>
</evidence>
<evidence type="ECO:0000256" key="3">
    <source>
        <dbReference type="RuleBase" id="RU003633"/>
    </source>
</evidence>
<keyword evidence="7" id="KW-1185">Reference proteome</keyword>
<dbReference type="AlphaFoldDB" id="A0A9P7KUI2"/>
<sequence length="411" mass="44397">MRFKAELSCRNLPIRAKNSVRLRMEHELFEDLGLSIAGIGVQYPPHMLGPEALSTLSHKFYPGTPAMKKLLSINRFTGIDTRSSIGTANHPIVNQKHPPTVSELHQVFVDEGVPLAIAAARQSINEAGIHLDEITHIVSTTCTDNSNPGFDTLVVEGLGLQQQVEKVLLQGVGCSGGLAVLRTAANLALGRTARRRPARILCIALEVCTTLVRSELDSVHELQETRIGAALFSDCASAMVLCNDIGGSTNLVYELLGWDHRIIPDTADHLRFDADPLGWKVVLTPQVPAITCSSLPPIITDLLASIPSIPEHEKNALNLEWAVHPGGLTILTGIERVLGITPQHLRASYYTYIQNGNSSSATIYSVLDRLRTNAMDVEAPASGPADYVMACAFGPGIAVEVCTLKRNMKGN</sequence>
<accession>A0A9P7KUI2</accession>
<dbReference type="Pfam" id="PF00195">
    <property type="entry name" value="Chal_sti_synt_N"/>
    <property type="match status" value="1"/>
</dbReference>
<dbReference type="Gene3D" id="3.40.47.10">
    <property type="match status" value="2"/>
</dbReference>
<proteinExistence type="inferred from homology"/>
<comment type="caution">
    <text evidence="6">The sequence shown here is derived from an EMBL/GenBank/DDBJ whole genome shotgun (WGS) entry which is preliminary data.</text>
</comment>
<organism evidence="6 7">
    <name type="scientific">Fusarium avenaceum</name>
    <dbReference type="NCBI Taxonomy" id="40199"/>
    <lineage>
        <taxon>Eukaryota</taxon>
        <taxon>Fungi</taxon>
        <taxon>Dikarya</taxon>
        <taxon>Ascomycota</taxon>
        <taxon>Pezizomycotina</taxon>
        <taxon>Sordariomycetes</taxon>
        <taxon>Hypocreomycetidae</taxon>
        <taxon>Hypocreales</taxon>
        <taxon>Nectriaceae</taxon>
        <taxon>Fusarium</taxon>
        <taxon>Fusarium tricinctum species complex</taxon>
    </lineage>
</organism>
<evidence type="ECO:0000259" key="5">
    <source>
        <dbReference type="Pfam" id="PF02797"/>
    </source>
</evidence>
<dbReference type="PANTHER" id="PTHR11877:SF46">
    <property type="entry name" value="TYPE III POLYKETIDE SYNTHASE A"/>
    <property type="match status" value="1"/>
</dbReference>
<dbReference type="PIRSF" id="PIRSF000451">
    <property type="entry name" value="PKS_III"/>
    <property type="match status" value="1"/>
</dbReference>
<feature type="domain" description="Chalcone/stilbene synthase N-terminal" evidence="4">
    <location>
        <begin position="88"/>
        <end position="244"/>
    </location>
</feature>
<dbReference type="InterPro" id="IPR012328">
    <property type="entry name" value="Chalcone/stilbene_synt_C"/>
</dbReference>
<evidence type="ECO:0000256" key="2">
    <source>
        <dbReference type="ARBA" id="ARBA00022679"/>
    </source>
</evidence>
<evidence type="ECO:0000256" key="1">
    <source>
        <dbReference type="ARBA" id="ARBA00005531"/>
    </source>
</evidence>
<evidence type="ECO:0000313" key="6">
    <source>
        <dbReference type="EMBL" id="KAG5659461.1"/>
    </source>
</evidence>
<dbReference type="Proteomes" id="UP000782241">
    <property type="component" value="Unassembled WGS sequence"/>
</dbReference>
<dbReference type="InterPro" id="IPR011141">
    <property type="entry name" value="Polyketide_synthase_type-III"/>
</dbReference>
<dbReference type="SUPFAM" id="SSF53901">
    <property type="entry name" value="Thiolase-like"/>
    <property type="match status" value="2"/>
</dbReference>
<name>A0A9P7KUI2_9HYPO</name>
<dbReference type="GO" id="GO:0030639">
    <property type="term" value="P:polyketide biosynthetic process"/>
    <property type="evidence" value="ECO:0007669"/>
    <property type="project" value="TreeGrafter"/>
</dbReference>
<evidence type="ECO:0000313" key="7">
    <source>
        <dbReference type="Proteomes" id="UP000782241"/>
    </source>
</evidence>
<reference evidence="6" key="1">
    <citation type="submission" date="2021-04" db="EMBL/GenBank/DDBJ databases">
        <title>Draft genome of Fusarium avenaceum strain F156N33, isolated from an atmospheric sample in Virginia.</title>
        <authorList>
            <person name="Yang S."/>
            <person name="Vinatzer B.A."/>
            <person name="Coleman J."/>
        </authorList>
    </citation>
    <scope>NUCLEOTIDE SEQUENCE</scope>
    <source>
        <strain evidence="6">F156N33</strain>
    </source>
</reference>
<keyword evidence="3" id="KW-0012">Acyltransferase</keyword>
<dbReference type="CDD" id="cd00831">
    <property type="entry name" value="CHS_like"/>
    <property type="match status" value="1"/>
</dbReference>
<protein>
    <submittedName>
        <fullName evidence="6">Uncharacterized protein</fullName>
    </submittedName>
</protein>
<keyword evidence="2 3" id="KW-0808">Transferase</keyword>
<comment type="similarity">
    <text evidence="1 3">Belongs to the thiolase-like superfamily. Chalcone/stilbene synthases family.</text>
</comment>
<dbReference type="EMBL" id="JAGPUO010000011">
    <property type="protein sequence ID" value="KAG5659461.1"/>
    <property type="molecule type" value="Genomic_DNA"/>
</dbReference>
<dbReference type="InterPro" id="IPR001099">
    <property type="entry name" value="Chalcone/stilbene_synt_N"/>
</dbReference>
<gene>
    <name evidence="6" type="ORF">KAF25_002020</name>
</gene>
<dbReference type="InterPro" id="IPR016039">
    <property type="entry name" value="Thiolase-like"/>
</dbReference>
<dbReference type="GO" id="GO:0016747">
    <property type="term" value="F:acyltransferase activity, transferring groups other than amino-acyl groups"/>
    <property type="evidence" value="ECO:0007669"/>
    <property type="project" value="InterPro"/>
</dbReference>
<dbReference type="Pfam" id="PF02797">
    <property type="entry name" value="Chal_sti_synt_C"/>
    <property type="match status" value="1"/>
</dbReference>